<feature type="transmembrane region" description="Helical" evidence="1">
    <location>
        <begin position="12"/>
        <end position="32"/>
    </location>
</feature>
<dbReference type="EMBL" id="JALAAR010000012">
    <property type="protein sequence ID" value="MEH8018377.1"/>
    <property type="molecule type" value="Genomic_DNA"/>
</dbReference>
<protein>
    <recommendedName>
        <fullName evidence="4">DUF4328 domain-containing protein</fullName>
    </recommendedName>
</protein>
<sequence length="130" mass="15046">MTEDTIPLWYDLLALGLLLSAIIAYPIVALFVTRPIQRKLRQTNQDYLSEWVISPFQSIFYAGAVLIPMTRWRHENNKQMVDTDELVRQAATPLQWWLSLWWFASTCAMVLLIFLPPLLEFFGVWSLGGG</sequence>
<keyword evidence="1" id="KW-0812">Transmembrane</keyword>
<keyword evidence="3" id="KW-1185">Reference proteome</keyword>
<evidence type="ECO:0000256" key="1">
    <source>
        <dbReference type="SAM" id="Phobius"/>
    </source>
</evidence>
<keyword evidence="1" id="KW-0472">Membrane</keyword>
<keyword evidence="1" id="KW-1133">Transmembrane helix</keyword>
<evidence type="ECO:0008006" key="4">
    <source>
        <dbReference type="Google" id="ProtNLM"/>
    </source>
</evidence>
<organism evidence="2 3">
    <name type="scientific">Rheinheimera muenzenbergensis</name>
    <dbReference type="NCBI Taxonomy" id="1193628"/>
    <lineage>
        <taxon>Bacteria</taxon>
        <taxon>Pseudomonadati</taxon>
        <taxon>Pseudomonadota</taxon>
        <taxon>Gammaproteobacteria</taxon>
        <taxon>Chromatiales</taxon>
        <taxon>Chromatiaceae</taxon>
        <taxon>Rheinheimera</taxon>
    </lineage>
</organism>
<dbReference type="RefSeq" id="WP_335736783.1">
    <property type="nucleotide sequence ID" value="NZ_JALAAR010000012.1"/>
</dbReference>
<gene>
    <name evidence="2" type="ORF">MN202_14140</name>
</gene>
<evidence type="ECO:0000313" key="2">
    <source>
        <dbReference type="EMBL" id="MEH8018377.1"/>
    </source>
</evidence>
<accession>A0ABU8C944</accession>
<evidence type="ECO:0000313" key="3">
    <source>
        <dbReference type="Proteomes" id="UP001375382"/>
    </source>
</evidence>
<proteinExistence type="predicted"/>
<feature type="transmembrane region" description="Helical" evidence="1">
    <location>
        <begin position="96"/>
        <end position="119"/>
    </location>
</feature>
<comment type="caution">
    <text evidence="2">The sequence shown here is derived from an EMBL/GenBank/DDBJ whole genome shotgun (WGS) entry which is preliminary data.</text>
</comment>
<dbReference type="Proteomes" id="UP001375382">
    <property type="component" value="Unassembled WGS sequence"/>
</dbReference>
<reference evidence="2 3" key="1">
    <citation type="journal article" date="2023" name="Ecotoxicol. Environ. Saf.">
        <title>Mercury remediation potential of mercury-resistant strain Rheinheimera metallidurans sp. nov. isolated from a municipal waste dumping site.</title>
        <authorList>
            <person name="Yadav V."/>
            <person name="Manjhi A."/>
            <person name="Vadakedath N."/>
        </authorList>
    </citation>
    <scope>NUCLEOTIDE SEQUENCE [LARGE SCALE GENOMIC DNA]</scope>
    <source>
        <strain evidence="2 3">E-49</strain>
    </source>
</reference>
<name>A0ABU8C944_9GAMM</name>